<gene>
    <name evidence="1" type="ORF">MY1_0068</name>
</gene>
<dbReference type="GO" id="GO:0016740">
    <property type="term" value="F:transferase activity"/>
    <property type="evidence" value="ECO:0007669"/>
    <property type="project" value="UniProtKB-KW"/>
</dbReference>
<name>F9CY77_9ARCH</name>
<evidence type="ECO:0000313" key="1">
    <source>
        <dbReference type="EMBL" id="EGP92855.1"/>
    </source>
</evidence>
<dbReference type="PANTHER" id="PTHR23416">
    <property type="entry name" value="SIALIC ACID SYNTHASE-RELATED"/>
    <property type="match status" value="1"/>
</dbReference>
<dbReference type="AlphaFoldDB" id="F9CY77"/>
<dbReference type="SUPFAM" id="SSF51161">
    <property type="entry name" value="Trimeric LpxA-like enzymes"/>
    <property type="match status" value="1"/>
</dbReference>
<dbReference type="EMBL" id="AFPU01000001">
    <property type="protein sequence ID" value="EGP92855.1"/>
    <property type="molecule type" value="Genomic_DNA"/>
</dbReference>
<accession>F9CY77</accession>
<keyword evidence="2" id="KW-1185">Reference proteome</keyword>
<evidence type="ECO:0000313" key="2">
    <source>
        <dbReference type="Proteomes" id="UP000004440"/>
    </source>
</evidence>
<dbReference type="CDD" id="cd04647">
    <property type="entry name" value="LbH_MAT_like"/>
    <property type="match status" value="1"/>
</dbReference>
<dbReference type="STRING" id="1001994.MY1_0068"/>
<organism evidence="1 2">
    <name type="scientific">Nitrosarchaeum koreense MY1</name>
    <dbReference type="NCBI Taxonomy" id="1001994"/>
    <lineage>
        <taxon>Archaea</taxon>
        <taxon>Nitrososphaerota</taxon>
        <taxon>Nitrososphaeria</taxon>
        <taxon>Nitrosopumilales</taxon>
        <taxon>Nitrosopumilaceae</taxon>
        <taxon>Nitrosarchaeum</taxon>
    </lineage>
</organism>
<comment type="caution">
    <text evidence="1">The sequence shown here is derived from an EMBL/GenBank/DDBJ whole genome shotgun (WGS) entry which is preliminary data.</text>
</comment>
<protein>
    <submittedName>
        <fullName evidence="1">Bacterial transferase family (Hexapeptide motif)</fullName>
    </submittedName>
</protein>
<dbReference type="InterPro" id="IPR011004">
    <property type="entry name" value="Trimer_LpxA-like_sf"/>
</dbReference>
<sequence length="140" mass="14904">MSGSSIYDNSYVFGKVSIGKNTWIGPYTILDGSGGKLSIGDFCSISSGVQIYTHNTVKWAVSGGKAEYEKKSVRISDNCYIGPYSVISMGSSIGKGSVIGTSSFVNTVIPPYSIAFGSPAKIVGKVKVKGKNVEFEYFKK</sequence>
<dbReference type="InterPro" id="IPR051159">
    <property type="entry name" value="Hexapeptide_acetyltransf"/>
</dbReference>
<dbReference type="Proteomes" id="UP000004440">
    <property type="component" value="Unassembled WGS sequence"/>
</dbReference>
<keyword evidence="1" id="KW-0808">Transferase</keyword>
<dbReference type="Gene3D" id="2.160.10.10">
    <property type="entry name" value="Hexapeptide repeat proteins"/>
    <property type="match status" value="1"/>
</dbReference>
<proteinExistence type="predicted"/>
<reference evidence="1 2" key="1">
    <citation type="journal article" date="2011" name="J. Bacteriol.">
        <title>Genome Sequence of an Ammonia-Oxidizing Soil Archaeon, "Candidatus Nitrosoarchaeum koreensis" MY1.</title>
        <authorList>
            <person name="Kim B.K."/>
            <person name="Jung M.Y."/>
            <person name="Yu D.S."/>
            <person name="Park S.J."/>
            <person name="Oh T.K."/>
            <person name="Rhee S.K."/>
            <person name="Kim J.F."/>
        </authorList>
    </citation>
    <scope>NUCLEOTIDE SEQUENCE [LARGE SCALE GENOMIC DNA]</scope>
    <source>
        <strain evidence="1 2">MY1</strain>
    </source>
</reference>